<feature type="domain" description="Lipocalin/cytosolic fatty-acid binding" evidence="2">
    <location>
        <begin position="34"/>
        <end position="157"/>
    </location>
</feature>
<dbReference type="AlphaFoldDB" id="A0A7M7REI9"/>
<proteinExistence type="predicted"/>
<feature type="signal peptide" evidence="1">
    <location>
        <begin position="1"/>
        <end position="27"/>
    </location>
</feature>
<dbReference type="Pfam" id="PF08212">
    <property type="entry name" value="Lipocalin_2"/>
    <property type="match status" value="1"/>
</dbReference>
<reference evidence="3" key="2">
    <citation type="submission" date="2021-01" db="UniProtKB">
        <authorList>
            <consortium name="EnsemblMetazoa"/>
        </authorList>
    </citation>
    <scope>IDENTIFICATION</scope>
</reference>
<dbReference type="OrthoDB" id="565904at2759"/>
<dbReference type="FunFam" id="2.40.128.20:FF:000027">
    <property type="entry name" value="Predicted protein"/>
    <property type="match status" value="1"/>
</dbReference>
<dbReference type="InterPro" id="IPR047202">
    <property type="entry name" value="Lipocalin_Blc-like_dom"/>
</dbReference>
<dbReference type="PROSITE" id="PS00213">
    <property type="entry name" value="LIPOCALIN"/>
    <property type="match status" value="1"/>
</dbReference>
<dbReference type="SUPFAM" id="SSF50814">
    <property type="entry name" value="Lipocalins"/>
    <property type="match status" value="1"/>
</dbReference>
<evidence type="ECO:0000259" key="2">
    <source>
        <dbReference type="Pfam" id="PF08212"/>
    </source>
</evidence>
<dbReference type="InParanoid" id="A0A7M7REI9"/>
<organism evidence="3 4">
    <name type="scientific">Strongylocentrotus purpuratus</name>
    <name type="common">Purple sea urchin</name>
    <dbReference type="NCBI Taxonomy" id="7668"/>
    <lineage>
        <taxon>Eukaryota</taxon>
        <taxon>Metazoa</taxon>
        <taxon>Echinodermata</taxon>
        <taxon>Eleutherozoa</taxon>
        <taxon>Echinozoa</taxon>
        <taxon>Echinoidea</taxon>
        <taxon>Euechinoidea</taxon>
        <taxon>Echinacea</taxon>
        <taxon>Camarodonta</taxon>
        <taxon>Echinidea</taxon>
        <taxon>Strongylocentrotidae</taxon>
        <taxon>Strongylocentrotus</taxon>
    </lineage>
</organism>
<reference evidence="4" key="1">
    <citation type="submission" date="2015-02" db="EMBL/GenBank/DDBJ databases">
        <title>Genome sequencing for Strongylocentrotus purpuratus.</title>
        <authorList>
            <person name="Murali S."/>
            <person name="Liu Y."/>
            <person name="Vee V."/>
            <person name="English A."/>
            <person name="Wang M."/>
            <person name="Skinner E."/>
            <person name="Han Y."/>
            <person name="Muzny D.M."/>
            <person name="Worley K.C."/>
            <person name="Gibbs R.A."/>
        </authorList>
    </citation>
    <scope>NUCLEOTIDE SEQUENCE</scope>
</reference>
<dbReference type="PANTHER" id="PTHR37437">
    <property type="entry name" value="LIPOCALIN-RELATED PROTEIN-RELATED"/>
    <property type="match status" value="1"/>
</dbReference>
<dbReference type="GeneID" id="589771"/>
<keyword evidence="1" id="KW-0732">Signal</keyword>
<dbReference type="EnsemblMetazoa" id="XM_789405">
    <property type="protein sequence ID" value="XP_794498"/>
    <property type="gene ID" value="LOC589771"/>
</dbReference>
<dbReference type="KEGG" id="spu:589771"/>
<dbReference type="Gene3D" id="2.40.128.20">
    <property type="match status" value="1"/>
</dbReference>
<dbReference type="InterPro" id="IPR022272">
    <property type="entry name" value="Lipocalin_CS"/>
</dbReference>
<accession>A0A7M7REI9</accession>
<keyword evidence="4" id="KW-1185">Reference proteome</keyword>
<dbReference type="Proteomes" id="UP000007110">
    <property type="component" value="Unassembled WGS sequence"/>
</dbReference>
<evidence type="ECO:0000256" key="1">
    <source>
        <dbReference type="SAM" id="SignalP"/>
    </source>
</evidence>
<dbReference type="InterPro" id="IPR012674">
    <property type="entry name" value="Calycin"/>
</dbReference>
<dbReference type="RefSeq" id="XP_794498.3">
    <property type="nucleotide sequence ID" value="XM_789405.5"/>
</dbReference>
<dbReference type="InterPro" id="IPR000566">
    <property type="entry name" value="Lipocln_cytosolic_FA-bd_dom"/>
</dbReference>
<sequence length="196" mass="21792">MAGNTPCWFALAAIFGAILCFSSPAEGLGTVYDIDVNKYVGVWYNMYTNFWADSFAGTDGAECTTAEYGKISDTNVTVYNAYSVREGRSDTIEGYAWIPFLVEPGRLLVRLEGVPLATPYFIIKLGPIVNNQYEYSIVSDPAAAALFVLARDPETFDMMYDAEVREYLLVTGFTTPPTQPVRVYHGNDCRYFSPRA</sequence>
<dbReference type="CDD" id="cd19438">
    <property type="entry name" value="lipocalin_Blc-like"/>
    <property type="match status" value="1"/>
</dbReference>
<evidence type="ECO:0000313" key="4">
    <source>
        <dbReference type="Proteomes" id="UP000007110"/>
    </source>
</evidence>
<protein>
    <recommendedName>
        <fullName evidence="2">Lipocalin/cytosolic fatty-acid binding domain-containing protein</fullName>
    </recommendedName>
</protein>
<name>A0A7M7REI9_STRPU</name>
<dbReference type="PANTHER" id="PTHR37437:SF1">
    <property type="entry name" value="LIPOCALIN-RELATED PROTEIN"/>
    <property type="match status" value="1"/>
</dbReference>
<dbReference type="OMA" id="PYFIIKL"/>
<feature type="chain" id="PRO_5029676273" description="Lipocalin/cytosolic fatty-acid binding domain-containing protein" evidence="1">
    <location>
        <begin position="28"/>
        <end position="196"/>
    </location>
</feature>
<evidence type="ECO:0000313" key="3">
    <source>
        <dbReference type="EnsemblMetazoa" id="XP_794498"/>
    </source>
</evidence>